<dbReference type="Pfam" id="PF12771">
    <property type="entry name" value="SusD-like_2"/>
    <property type="match status" value="1"/>
</dbReference>
<dbReference type="Proteomes" id="UP000293874">
    <property type="component" value="Unassembled WGS sequence"/>
</dbReference>
<gene>
    <name evidence="1" type="ORF">EV199_4752</name>
</gene>
<name>A0A4Q7MMZ9_9BACT</name>
<dbReference type="SUPFAM" id="SSF48452">
    <property type="entry name" value="TPR-like"/>
    <property type="match status" value="1"/>
</dbReference>
<dbReference type="OrthoDB" id="614457at2"/>
<evidence type="ECO:0000313" key="1">
    <source>
        <dbReference type="EMBL" id="RZS68928.1"/>
    </source>
</evidence>
<reference evidence="1 2" key="1">
    <citation type="submission" date="2019-02" db="EMBL/GenBank/DDBJ databases">
        <title>Genomic Encyclopedia of Type Strains, Phase IV (KMG-IV): sequencing the most valuable type-strain genomes for metagenomic binning, comparative biology and taxonomic classification.</title>
        <authorList>
            <person name="Goeker M."/>
        </authorList>
    </citation>
    <scope>NUCLEOTIDE SEQUENCE [LARGE SCALE GENOMIC DNA]</scope>
    <source>
        <strain evidence="1 2">DSM 18116</strain>
    </source>
</reference>
<proteinExistence type="predicted"/>
<accession>A0A4Q7MMZ9</accession>
<dbReference type="EMBL" id="SGXA01000003">
    <property type="protein sequence ID" value="RZS68928.1"/>
    <property type="molecule type" value="Genomic_DNA"/>
</dbReference>
<evidence type="ECO:0000313" key="2">
    <source>
        <dbReference type="Proteomes" id="UP000293874"/>
    </source>
</evidence>
<dbReference type="AlphaFoldDB" id="A0A4Q7MMZ9"/>
<dbReference type="PROSITE" id="PS51257">
    <property type="entry name" value="PROKAR_LIPOPROTEIN"/>
    <property type="match status" value="1"/>
</dbReference>
<sequence>MKHSIYKIILPVALLSAGLAGCKKQLDINKNPNAVTESNITADLIIPNALSGTGAQTALAYGWLANWMGYWSPSGSYNPNTEESTYNITSSFQETKWANIYNVLFDLDVAERKASEKGQTYMRAMAMIAKAHLFQNLVDLYGNVPYSQTFKALEFPTPAYDKGEDIYASLQAKLDTAISLMEAASPTAVDEKVDIVFHGEHTLWEKFANTIKLRLLIRNSLNNPNPTAELAKIEAKGGVLSFDESASVNPGYLNDNNKQSPFYGAYGLTPSGNQANEYFRANAYIIDVLRNGADPRLGYFFKPAPSPLNPSVPYVGNVYGRDPDVNFNGDRTSNIGEGLVKGFDQDQWIITSVESLFLRAEAVARGWLAGDAQEAYEDAVYESFYWLGVEDADDEAATFLETEGADWANAGATVDSKVRFIVRQKYIALIGINPLEAWNDYRRLGVPANVPLSVNAARGSRVIPLRLIYPSAEYAVNSANVQAQGNITPMTPVFWDK</sequence>
<protein>
    <submittedName>
        <fullName evidence="1">SusD-like starch-binding protein associating with outer membrane</fullName>
    </submittedName>
</protein>
<organism evidence="1 2">
    <name type="scientific">Pseudobacter ginsenosidimutans</name>
    <dbReference type="NCBI Taxonomy" id="661488"/>
    <lineage>
        <taxon>Bacteria</taxon>
        <taxon>Pseudomonadati</taxon>
        <taxon>Bacteroidota</taxon>
        <taxon>Chitinophagia</taxon>
        <taxon>Chitinophagales</taxon>
        <taxon>Chitinophagaceae</taxon>
        <taxon>Pseudobacter</taxon>
    </lineage>
</organism>
<dbReference type="Gene3D" id="1.25.40.390">
    <property type="match status" value="1"/>
</dbReference>
<comment type="caution">
    <text evidence="1">The sequence shown here is derived from an EMBL/GenBank/DDBJ whole genome shotgun (WGS) entry which is preliminary data.</text>
</comment>
<dbReference type="InterPro" id="IPR041662">
    <property type="entry name" value="SusD-like_2"/>
</dbReference>
<dbReference type="InterPro" id="IPR011990">
    <property type="entry name" value="TPR-like_helical_dom_sf"/>
</dbReference>
<keyword evidence="2" id="KW-1185">Reference proteome</keyword>
<dbReference type="RefSeq" id="WP_130543302.1">
    <property type="nucleotide sequence ID" value="NZ_CP042431.1"/>
</dbReference>